<sequence length="152" mass="16777">MVAQAVELLPINFFKLKFADEIPNLIHQSDSMEDEADIYEGVRAQFPLSSVVSALAVDHTGSRVLSGSYDSQCHQIRGLSWSPTADRFMCVTGSTQAKIYDHDGLTLGEFVKGDMNIRDLGNTKGHISGLTCGEWHPKCFNFLVAHSFVVEL</sequence>
<dbReference type="GO" id="GO:0005634">
    <property type="term" value="C:nucleus"/>
    <property type="evidence" value="ECO:0007669"/>
    <property type="project" value="TreeGrafter"/>
</dbReference>
<evidence type="ECO:0000313" key="3">
    <source>
        <dbReference type="EMBL" id="KAG6400943.1"/>
    </source>
</evidence>
<organism evidence="3">
    <name type="scientific">Salvia splendens</name>
    <name type="common">Scarlet sage</name>
    <dbReference type="NCBI Taxonomy" id="180675"/>
    <lineage>
        <taxon>Eukaryota</taxon>
        <taxon>Viridiplantae</taxon>
        <taxon>Streptophyta</taxon>
        <taxon>Embryophyta</taxon>
        <taxon>Tracheophyta</taxon>
        <taxon>Spermatophyta</taxon>
        <taxon>Magnoliopsida</taxon>
        <taxon>eudicotyledons</taxon>
        <taxon>Gunneridae</taxon>
        <taxon>Pentapetalae</taxon>
        <taxon>asterids</taxon>
        <taxon>lamiids</taxon>
        <taxon>Lamiales</taxon>
        <taxon>Lamiaceae</taxon>
        <taxon>Nepetoideae</taxon>
        <taxon>Mentheae</taxon>
        <taxon>Salviinae</taxon>
        <taxon>Salvia</taxon>
        <taxon>Salvia subgen. Calosphace</taxon>
        <taxon>core Calosphace</taxon>
    </lineage>
</organism>
<dbReference type="Gene3D" id="2.130.10.10">
    <property type="entry name" value="YVTN repeat-like/Quinoprotein amine dehydrogenase"/>
    <property type="match status" value="1"/>
</dbReference>
<accession>A0A8X8WTH8</accession>
<dbReference type="SUPFAM" id="SSF50978">
    <property type="entry name" value="WD40 repeat-like"/>
    <property type="match status" value="1"/>
</dbReference>
<gene>
    <name evidence="3" type="ORF">SASPL_137788</name>
</gene>
<dbReference type="InterPro" id="IPR036322">
    <property type="entry name" value="WD40_repeat_dom_sf"/>
</dbReference>
<evidence type="ECO:0000256" key="1">
    <source>
        <dbReference type="ARBA" id="ARBA00022574"/>
    </source>
</evidence>
<dbReference type="InterPro" id="IPR015943">
    <property type="entry name" value="WD40/YVTN_repeat-like_dom_sf"/>
</dbReference>
<keyword evidence="2" id="KW-0677">Repeat</keyword>
<keyword evidence="1" id="KW-0853">WD repeat</keyword>
<comment type="caution">
    <text evidence="3">The sequence shown here is derived from an EMBL/GenBank/DDBJ whole genome shotgun (WGS) entry which is preliminary data.</text>
</comment>
<evidence type="ECO:0000256" key="2">
    <source>
        <dbReference type="ARBA" id="ARBA00022737"/>
    </source>
</evidence>
<keyword evidence="4" id="KW-1185">Reference proteome</keyword>
<evidence type="ECO:0000313" key="4">
    <source>
        <dbReference type="Proteomes" id="UP000298416"/>
    </source>
</evidence>
<dbReference type="InterPro" id="IPR051858">
    <property type="entry name" value="WD_repeat_GAD-1"/>
</dbReference>
<protein>
    <submittedName>
        <fullName evidence="3">Uncharacterized protein</fullName>
    </submittedName>
</protein>
<reference evidence="3" key="2">
    <citation type="submission" date="2020-08" db="EMBL/GenBank/DDBJ databases">
        <title>Plant Genome Project.</title>
        <authorList>
            <person name="Zhang R.-G."/>
        </authorList>
    </citation>
    <scope>NUCLEOTIDE SEQUENCE</scope>
    <source>
        <strain evidence="3">Huo1</strain>
        <tissue evidence="3">Leaf</tissue>
    </source>
</reference>
<dbReference type="Proteomes" id="UP000298416">
    <property type="component" value="Unassembled WGS sequence"/>
</dbReference>
<proteinExistence type="predicted"/>
<dbReference type="GO" id="GO:0035861">
    <property type="term" value="C:site of double-strand break"/>
    <property type="evidence" value="ECO:0007669"/>
    <property type="project" value="TreeGrafter"/>
</dbReference>
<dbReference type="AlphaFoldDB" id="A0A8X8WTH8"/>
<dbReference type="PANTHER" id="PTHR16017:SF0">
    <property type="entry name" value="WD REPEAT-CONTAINING PROTEIN 70"/>
    <property type="match status" value="1"/>
</dbReference>
<dbReference type="PANTHER" id="PTHR16017">
    <property type="entry name" value="GASTRULATION DEFECTIVE PROTEIN 1-RELATED"/>
    <property type="match status" value="1"/>
</dbReference>
<dbReference type="EMBL" id="PNBA02000014">
    <property type="protein sequence ID" value="KAG6400943.1"/>
    <property type="molecule type" value="Genomic_DNA"/>
</dbReference>
<reference evidence="3" key="1">
    <citation type="submission" date="2018-01" db="EMBL/GenBank/DDBJ databases">
        <authorList>
            <person name="Mao J.F."/>
        </authorList>
    </citation>
    <scope>NUCLEOTIDE SEQUENCE</scope>
    <source>
        <strain evidence="3">Huo1</strain>
        <tissue evidence="3">Leaf</tissue>
    </source>
</reference>
<name>A0A8X8WTH8_SALSN</name>